<protein>
    <submittedName>
        <fullName evidence="1">Uncharacterized protein</fullName>
    </submittedName>
</protein>
<evidence type="ECO:0000313" key="1">
    <source>
        <dbReference type="EMBL" id="TNN16070.1"/>
    </source>
</evidence>
<keyword evidence="2" id="KW-1185">Reference proteome</keyword>
<sequence length="73" mass="8400">MFSVDELYNGQSIDLTDCILQHWINLSLPSGYVNTPQDTVTYGDLTRWSKVLQLFPGFYYDTDKEAVLVDAYD</sequence>
<accession>A0A4Z2DIL5</accession>
<comment type="caution">
    <text evidence="1">The sequence shown here is derived from an EMBL/GenBank/DDBJ whole genome shotgun (WGS) entry which is preliminary data.</text>
</comment>
<dbReference type="EMBL" id="SKCS01000132">
    <property type="protein sequence ID" value="TNN16070.1"/>
    <property type="molecule type" value="Genomic_DNA"/>
</dbReference>
<gene>
    <name evidence="1" type="ORF">EWB00_000781</name>
</gene>
<evidence type="ECO:0000313" key="2">
    <source>
        <dbReference type="Proteomes" id="UP000311919"/>
    </source>
</evidence>
<organism evidence="1 2">
    <name type="scientific">Schistosoma japonicum</name>
    <name type="common">Blood fluke</name>
    <dbReference type="NCBI Taxonomy" id="6182"/>
    <lineage>
        <taxon>Eukaryota</taxon>
        <taxon>Metazoa</taxon>
        <taxon>Spiralia</taxon>
        <taxon>Lophotrochozoa</taxon>
        <taxon>Platyhelminthes</taxon>
        <taxon>Trematoda</taxon>
        <taxon>Digenea</taxon>
        <taxon>Strigeidida</taxon>
        <taxon>Schistosomatoidea</taxon>
        <taxon>Schistosomatidae</taxon>
        <taxon>Schistosoma</taxon>
    </lineage>
</organism>
<dbReference type="AlphaFoldDB" id="A0A4Z2DIL5"/>
<name>A0A4Z2DIL5_SCHJA</name>
<dbReference type="Proteomes" id="UP000311919">
    <property type="component" value="Unassembled WGS sequence"/>
</dbReference>
<reference evidence="1 2" key="1">
    <citation type="submission" date="2019-03" db="EMBL/GenBank/DDBJ databases">
        <title>An improved genome assembly of the fluke Schistosoma japonicum.</title>
        <authorList>
            <person name="Hu W."/>
            <person name="Luo F."/>
            <person name="Yin M."/>
            <person name="Mo X."/>
            <person name="Sun C."/>
            <person name="Wu Q."/>
            <person name="Zhu B."/>
            <person name="Xiang M."/>
            <person name="Wang J."/>
            <person name="Wang Y."/>
            <person name="Zhang T."/>
            <person name="Xu B."/>
            <person name="Zheng H."/>
            <person name="Feng Z."/>
        </authorList>
    </citation>
    <scope>NUCLEOTIDE SEQUENCE [LARGE SCALE GENOMIC DNA]</scope>
    <source>
        <strain evidence="1">HuSjv2</strain>
        <tissue evidence="1">Worms</tissue>
    </source>
</reference>
<proteinExistence type="predicted"/>